<evidence type="ECO:0000313" key="3">
    <source>
        <dbReference type="Proteomes" id="UP001595906"/>
    </source>
</evidence>
<evidence type="ECO:0000313" key="2">
    <source>
        <dbReference type="EMBL" id="MFC4233517.1"/>
    </source>
</evidence>
<feature type="chain" id="PRO_5046006061" description="PepSY-like beta-lactamase-inhibitor" evidence="1">
    <location>
        <begin position="21"/>
        <end position="148"/>
    </location>
</feature>
<name>A0ABV8PZV7_9BACT</name>
<accession>A0ABV8PZV7</accession>
<feature type="signal peptide" evidence="1">
    <location>
        <begin position="1"/>
        <end position="20"/>
    </location>
</feature>
<proteinExistence type="predicted"/>
<evidence type="ECO:0008006" key="4">
    <source>
        <dbReference type="Google" id="ProtNLM"/>
    </source>
</evidence>
<protein>
    <recommendedName>
        <fullName evidence="4">PepSY-like beta-lactamase-inhibitor</fullName>
    </recommendedName>
</protein>
<keyword evidence="3" id="KW-1185">Reference proteome</keyword>
<sequence>MKQLFFAAIIAVSVTTSAFAGNIFINTNDCKDLNCVVENFKNVTITSKADFIKATISEADEKQEMFYNSEGDFIGASKNIAYDKLPIKAIKTISKYYLAPKYTVKSCIAFLNVDNNTMYYVSLDTKTSRTILEIDELGNTSVFSTSKI</sequence>
<gene>
    <name evidence="2" type="ORF">ACFOW1_16570</name>
</gene>
<reference evidence="3" key="1">
    <citation type="journal article" date="2019" name="Int. J. Syst. Evol. Microbiol.">
        <title>The Global Catalogue of Microorganisms (GCM) 10K type strain sequencing project: providing services to taxonomists for standard genome sequencing and annotation.</title>
        <authorList>
            <consortium name="The Broad Institute Genomics Platform"/>
            <consortium name="The Broad Institute Genome Sequencing Center for Infectious Disease"/>
            <person name="Wu L."/>
            <person name="Ma J."/>
        </authorList>
    </citation>
    <scope>NUCLEOTIDE SEQUENCE [LARGE SCALE GENOMIC DNA]</scope>
    <source>
        <strain evidence="3">CECT 8010</strain>
    </source>
</reference>
<organism evidence="2 3">
    <name type="scientific">Parasediminibacterium paludis</name>
    <dbReference type="NCBI Taxonomy" id="908966"/>
    <lineage>
        <taxon>Bacteria</taxon>
        <taxon>Pseudomonadati</taxon>
        <taxon>Bacteroidota</taxon>
        <taxon>Chitinophagia</taxon>
        <taxon>Chitinophagales</taxon>
        <taxon>Chitinophagaceae</taxon>
        <taxon>Parasediminibacterium</taxon>
    </lineage>
</organism>
<evidence type="ECO:0000256" key="1">
    <source>
        <dbReference type="SAM" id="SignalP"/>
    </source>
</evidence>
<dbReference type="Gene3D" id="3.10.450.360">
    <property type="match status" value="1"/>
</dbReference>
<dbReference type="EMBL" id="JBHSDC010000031">
    <property type="protein sequence ID" value="MFC4233517.1"/>
    <property type="molecule type" value="Genomic_DNA"/>
</dbReference>
<dbReference type="Proteomes" id="UP001595906">
    <property type="component" value="Unassembled WGS sequence"/>
</dbReference>
<keyword evidence="1" id="KW-0732">Signal</keyword>
<dbReference type="RefSeq" id="WP_379015833.1">
    <property type="nucleotide sequence ID" value="NZ_JBHSDC010000031.1"/>
</dbReference>
<comment type="caution">
    <text evidence="2">The sequence shown here is derived from an EMBL/GenBank/DDBJ whole genome shotgun (WGS) entry which is preliminary data.</text>
</comment>